<sequence length="78" mass="8841">SSTDRRGSVVELFIDDNFLVLWIDGTSTRLNPYYGTWSLSDMKLCLLLLHLDFAWSVISGEHPGSDHPPNVIREVSHL</sequence>
<reference evidence="1 2" key="1">
    <citation type="submission" date="2023-11" db="EMBL/GenBank/DDBJ databases">
        <title>Halocaridina rubra genome assembly.</title>
        <authorList>
            <person name="Smith C."/>
        </authorList>
    </citation>
    <scope>NUCLEOTIDE SEQUENCE [LARGE SCALE GENOMIC DNA]</scope>
    <source>
        <strain evidence="1">EP-1</strain>
        <tissue evidence="1">Whole</tissue>
    </source>
</reference>
<dbReference type="EMBL" id="JAXCGZ010005992">
    <property type="protein sequence ID" value="KAK7080317.1"/>
    <property type="molecule type" value="Genomic_DNA"/>
</dbReference>
<gene>
    <name evidence="1" type="ORF">SK128_006926</name>
</gene>
<evidence type="ECO:0000313" key="2">
    <source>
        <dbReference type="Proteomes" id="UP001381693"/>
    </source>
</evidence>
<feature type="non-terminal residue" evidence="1">
    <location>
        <position position="1"/>
    </location>
</feature>
<proteinExistence type="predicted"/>
<accession>A0AAN9ADG3</accession>
<evidence type="ECO:0000313" key="1">
    <source>
        <dbReference type="EMBL" id="KAK7080317.1"/>
    </source>
</evidence>
<dbReference type="Proteomes" id="UP001381693">
    <property type="component" value="Unassembled WGS sequence"/>
</dbReference>
<name>A0AAN9ADG3_HALRR</name>
<keyword evidence="2" id="KW-1185">Reference proteome</keyword>
<dbReference type="AlphaFoldDB" id="A0AAN9ADG3"/>
<organism evidence="1 2">
    <name type="scientific">Halocaridina rubra</name>
    <name type="common">Hawaiian red shrimp</name>
    <dbReference type="NCBI Taxonomy" id="373956"/>
    <lineage>
        <taxon>Eukaryota</taxon>
        <taxon>Metazoa</taxon>
        <taxon>Ecdysozoa</taxon>
        <taxon>Arthropoda</taxon>
        <taxon>Crustacea</taxon>
        <taxon>Multicrustacea</taxon>
        <taxon>Malacostraca</taxon>
        <taxon>Eumalacostraca</taxon>
        <taxon>Eucarida</taxon>
        <taxon>Decapoda</taxon>
        <taxon>Pleocyemata</taxon>
        <taxon>Caridea</taxon>
        <taxon>Atyoidea</taxon>
        <taxon>Atyidae</taxon>
        <taxon>Halocaridina</taxon>
    </lineage>
</organism>
<protein>
    <submittedName>
        <fullName evidence="1">Uncharacterized protein</fullName>
    </submittedName>
</protein>
<comment type="caution">
    <text evidence="1">The sequence shown here is derived from an EMBL/GenBank/DDBJ whole genome shotgun (WGS) entry which is preliminary data.</text>
</comment>